<dbReference type="Proteomes" id="UP001239019">
    <property type="component" value="Unassembled WGS sequence"/>
</dbReference>
<dbReference type="Pfam" id="PF05598">
    <property type="entry name" value="DUF772"/>
    <property type="match status" value="1"/>
</dbReference>
<dbReference type="NCBIfam" id="NF033581">
    <property type="entry name" value="transpos_IS5_4"/>
    <property type="match status" value="1"/>
</dbReference>
<evidence type="ECO:0000259" key="8">
    <source>
        <dbReference type="Pfam" id="PF05598"/>
    </source>
</evidence>
<evidence type="ECO:0000256" key="1">
    <source>
        <dbReference type="ARBA" id="ARBA00003544"/>
    </source>
</evidence>
<keyword evidence="3" id="KW-0815">Transposition</keyword>
<proteinExistence type="inferred from homology"/>
<dbReference type="EMBL" id="JAVDDT010000002">
    <property type="protein sequence ID" value="MDQ2068991.1"/>
    <property type="molecule type" value="Genomic_DNA"/>
</dbReference>
<name>A0ABU0W4T2_9GAMM</name>
<comment type="function">
    <text evidence="1">Involved in the transposition of the insertion sequence IS5.</text>
</comment>
<evidence type="ECO:0000256" key="6">
    <source>
        <dbReference type="SAM" id="MobiDB-lite"/>
    </source>
</evidence>
<dbReference type="InterPro" id="IPR002559">
    <property type="entry name" value="Transposase_11"/>
</dbReference>
<dbReference type="InterPro" id="IPR008490">
    <property type="entry name" value="Transposase_InsH_N"/>
</dbReference>
<keyword evidence="4" id="KW-0238">DNA-binding</keyword>
<sequence>MRQQSLSATGFEKYQKQTRRARFLSDMDRVVPWDELAAVIEPYYPAPTGPGRRPVGLERMLRIYFLQHWFNLSDPGVEEALYDSNAMRDFVGIDLGREPAPDETTVCKFRHMMEKNDLGAELFRAVGQYLEENGLKVSRGTIVDATIINAPSSTKNKKKERDPEMHQTRKGNQWYFGMKAHIGVDSKTKMIHSVAATAANTHDSQLLGDLLHGEETRVWGDSAYAGQKATLKEAAPRAQDFTQKKGSRHRPLSEVDRGRNRTKSKVRAKVEHPFHIMKRVFQLTKVRYRGLTKNANHVFASCALINLFMARRRLLALPGD</sequence>
<evidence type="ECO:0000259" key="7">
    <source>
        <dbReference type="Pfam" id="PF01609"/>
    </source>
</evidence>
<feature type="region of interest" description="Disordered" evidence="6">
    <location>
        <begin position="235"/>
        <end position="267"/>
    </location>
</feature>
<dbReference type="PANTHER" id="PTHR35604:SF2">
    <property type="entry name" value="TRANSPOSASE INSH FOR INSERTION SEQUENCE ELEMENT IS5A-RELATED"/>
    <property type="match status" value="1"/>
</dbReference>
<comment type="caution">
    <text evidence="9">The sequence shown here is derived from an EMBL/GenBank/DDBJ whole genome shotgun (WGS) entry which is preliminary data.</text>
</comment>
<gene>
    <name evidence="9" type="ORF">RBH19_03795</name>
</gene>
<evidence type="ECO:0000256" key="3">
    <source>
        <dbReference type="ARBA" id="ARBA00022578"/>
    </source>
</evidence>
<protein>
    <submittedName>
        <fullName evidence="9">IS5 family transposase</fullName>
    </submittedName>
</protein>
<dbReference type="RefSeq" id="WP_306727486.1">
    <property type="nucleotide sequence ID" value="NZ_JAVDDT010000002.1"/>
</dbReference>
<keyword evidence="10" id="KW-1185">Reference proteome</keyword>
<dbReference type="PANTHER" id="PTHR35604">
    <property type="entry name" value="TRANSPOSASE INSH FOR INSERTION SEQUENCE ELEMENT IS5A-RELATED"/>
    <property type="match status" value="1"/>
</dbReference>
<feature type="domain" description="Transposase InsH N-terminal" evidence="8">
    <location>
        <begin position="15"/>
        <end position="111"/>
    </location>
</feature>
<comment type="similarity">
    <text evidence="2">Belongs to the transposase 11 family.</text>
</comment>
<accession>A0ABU0W4T2</accession>
<evidence type="ECO:0000256" key="4">
    <source>
        <dbReference type="ARBA" id="ARBA00023125"/>
    </source>
</evidence>
<evidence type="ECO:0000313" key="10">
    <source>
        <dbReference type="Proteomes" id="UP001239019"/>
    </source>
</evidence>
<organism evidence="9 10">
    <name type="scientific">Natronospira bacteriovora</name>
    <dbReference type="NCBI Taxonomy" id="3069753"/>
    <lineage>
        <taxon>Bacteria</taxon>
        <taxon>Pseudomonadati</taxon>
        <taxon>Pseudomonadota</taxon>
        <taxon>Gammaproteobacteria</taxon>
        <taxon>Natronospirales</taxon>
        <taxon>Natronospiraceae</taxon>
        <taxon>Natronospira</taxon>
    </lineage>
</organism>
<feature type="domain" description="Transposase IS4-like" evidence="7">
    <location>
        <begin position="139"/>
        <end position="307"/>
    </location>
</feature>
<evidence type="ECO:0000256" key="5">
    <source>
        <dbReference type="ARBA" id="ARBA00023172"/>
    </source>
</evidence>
<reference evidence="9 10" key="1">
    <citation type="submission" date="2023-08" db="EMBL/GenBank/DDBJ databases">
        <title>Whole-genome sequencing of halo(alkali)philic microorganisms from hypersaline lakes.</title>
        <authorList>
            <person name="Sorokin D.Y."/>
            <person name="Abbas B."/>
            <person name="Merkel A.Y."/>
        </authorList>
    </citation>
    <scope>NUCLEOTIDE SEQUENCE [LARGE SCALE GENOMIC DNA]</scope>
    <source>
        <strain evidence="9 10">AB-CW4</strain>
    </source>
</reference>
<keyword evidence="5" id="KW-0233">DNA recombination</keyword>
<evidence type="ECO:0000256" key="2">
    <source>
        <dbReference type="ARBA" id="ARBA00010075"/>
    </source>
</evidence>
<dbReference type="InterPro" id="IPR047959">
    <property type="entry name" value="Transpos_IS5"/>
</dbReference>
<evidence type="ECO:0000313" key="9">
    <source>
        <dbReference type="EMBL" id="MDQ2068991.1"/>
    </source>
</evidence>
<dbReference type="Pfam" id="PF01609">
    <property type="entry name" value="DDE_Tnp_1"/>
    <property type="match status" value="1"/>
</dbReference>